<dbReference type="InterPro" id="IPR016181">
    <property type="entry name" value="Acyl_CoA_acyltransferase"/>
</dbReference>
<gene>
    <name evidence="4" type="ORF">DAERI_090082</name>
</gene>
<dbReference type="GO" id="GO:0016747">
    <property type="term" value="F:acyltransferase activity, transferring groups other than amino-acyl groups"/>
    <property type="evidence" value="ECO:0007669"/>
    <property type="project" value="InterPro"/>
</dbReference>
<dbReference type="EMBL" id="BFAG01000009">
    <property type="protein sequence ID" value="GBF06496.1"/>
    <property type="molecule type" value="Genomic_DNA"/>
</dbReference>
<dbReference type="RefSeq" id="WP_103129873.1">
    <property type="nucleotide sequence ID" value="NZ_BFAG01000009.1"/>
</dbReference>
<reference evidence="5" key="1">
    <citation type="submission" date="2018-01" db="EMBL/GenBank/DDBJ databases">
        <title>Draft Genome Sequence of the Radioresistant Bacterium Deinococcus aerius TR0125, Isolated from the Higher Atmosphere above Japan.</title>
        <authorList>
            <person name="Satoh K."/>
            <person name="Arai H."/>
            <person name="Sanzen T."/>
            <person name="Kawaguchi Y."/>
            <person name="Hayashi H."/>
            <person name="Yokobori S."/>
            <person name="Yamagishi A."/>
            <person name="Oono Y."/>
            <person name="Narumi I."/>
        </authorList>
    </citation>
    <scope>NUCLEOTIDE SEQUENCE [LARGE SCALE GENOMIC DNA]</scope>
    <source>
        <strain evidence="5">TR0125</strain>
    </source>
</reference>
<keyword evidence="1 4" id="KW-0808">Transferase</keyword>
<sequence>MTLTLRPAREDEADALSRLALASKAHRGYDAAFLAACRDALRVTAGDIARFPHVVAEREGTVVGFSSLCPGPEGWHLDKLFVSPTCTRQGVGVRLWQHTLAEARAADAPFLLIVSDLHAEGFYRAMGAERVGETPSEASPDRRLPLMRYGL</sequence>
<keyword evidence="2" id="KW-0012">Acyltransferase</keyword>
<evidence type="ECO:0000313" key="5">
    <source>
        <dbReference type="Proteomes" id="UP000236569"/>
    </source>
</evidence>
<comment type="caution">
    <text evidence="4">The sequence shown here is derived from an EMBL/GenBank/DDBJ whole genome shotgun (WGS) entry which is preliminary data.</text>
</comment>
<proteinExistence type="predicted"/>
<accession>A0A2I9D6Y8</accession>
<dbReference type="OrthoDB" id="164032at2"/>
<keyword evidence="5" id="KW-1185">Reference proteome</keyword>
<dbReference type="Proteomes" id="UP000236569">
    <property type="component" value="Unassembled WGS sequence"/>
</dbReference>
<dbReference type="Pfam" id="PF00583">
    <property type="entry name" value="Acetyltransf_1"/>
    <property type="match status" value="1"/>
</dbReference>
<dbReference type="SUPFAM" id="SSF55729">
    <property type="entry name" value="Acyl-CoA N-acyltransferases (Nat)"/>
    <property type="match status" value="1"/>
</dbReference>
<evidence type="ECO:0000259" key="3">
    <source>
        <dbReference type="PROSITE" id="PS51186"/>
    </source>
</evidence>
<protein>
    <submittedName>
        <fullName evidence="4">Putative acetyltransferase</fullName>
    </submittedName>
</protein>
<feature type="domain" description="N-acetyltransferase" evidence="3">
    <location>
        <begin position="3"/>
        <end position="149"/>
    </location>
</feature>
<dbReference type="PROSITE" id="PS51186">
    <property type="entry name" value="GNAT"/>
    <property type="match status" value="1"/>
</dbReference>
<dbReference type="AlphaFoldDB" id="A0A2I9D6Y8"/>
<evidence type="ECO:0000256" key="1">
    <source>
        <dbReference type="ARBA" id="ARBA00022679"/>
    </source>
</evidence>
<dbReference type="PANTHER" id="PTHR43877">
    <property type="entry name" value="AMINOALKYLPHOSPHONATE N-ACETYLTRANSFERASE-RELATED-RELATED"/>
    <property type="match status" value="1"/>
</dbReference>
<dbReference type="InterPro" id="IPR050832">
    <property type="entry name" value="Bact_Acetyltransf"/>
</dbReference>
<organism evidence="4 5">
    <name type="scientific">Deinococcus aerius</name>
    <dbReference type="NCBI Taxonomy" id="200253"/>
    <lineage>
        <taxon>Bacteria</taxon>
        <taxon>Thermotogati</taxon>
        <taxon>Deinococcota</taxon>
        <taxon>Deinococci</taxon>
        <taxon>Deinococcales</taxon>
        <taxon>Deinococcaceae</taxon>
        <taxon>Deinococcus</taxon>
    </lineage>
</organism>
<dbReference type="InterPro" id="IPR000182">
    <property type="entry name" value="GNAT_dom"/>
</dbReference>
<dbReference type="Gene3D" id="3.40.630.30">
    <property type="match status" value="1"/>
</dbReference>
<dbReference type="CDD" id="cd04301">
    <property type="entry name" value="NAT_SF"/>
    <property type="match status" value="1"/>
</dbReference>
<name>A0A2I9D6Y8_9DEIO</name>
<evidence type="ECO:0000256" key="2">
    <source>
        <dbReference type="ARBA" id="ARBA00023315"/>
    </source>
</evidence>
<dbReference type="PANTHER" id="PTHR43877:SF1">
    <property type="entry name" value="ACETYLTRANSFERASE"/>
    <property type="match status" value="1"/>
</dbReference>
<evidence type="ECO:0000313" key="4">
    <source>
        <dbReference type="EMBL" id="GBF06496.1"/>
    </source>
</evidence>